<proteinExistence type="inferred from homology"/>
<protein>
    <recommendedName>
        <fullName evidence="2">Activator of Hsp90 ATPase homologue 1/2-like C-terminal domain-containing protein</fullName>
    </recommendedName>
</protein>
<dbReference type="Gene3D" id="3.30.530.20">
    <property type="match status" value="1"/>
</dbReference>
<accession>A0A1R0KZD6</accession>
<evidence type="ECO:0000313" key="3">
    <source>
        <dbReference type="EMBL" id="OLZ54634.1"/>
    </source>
</evidence>
<dbReference type="RefSeq" id="WP_076157866.1">
    <property type="nucleotide sequence ID" value="NZ_JBEZVB010000068.1"/>
</dbReference>
<evidence type="ECO:0000259" key="2">
    <source>
        <dbReference type="Pfam" id="PF08327"/>
    </source>
</evidence>
<keyword evidence="4" id="KW-1185">Reference proteome</keyword>
<feature type="domain" description="Activator of Hsp90 ATPase homologue 1/2-like C-terminal" evidence="2">
    <location>
        <begin position="24"/>
        <end position="139"/>
    </location>
</feature>
<dbReference type="AlphaFoldDB" id="A0A1R0KZD6"/>
<comment type="caution">
    <text evidence="3">The sequence shown here is derived from an EMBL/GenBank/DDBJ whole genome shotgun (WGS) entry which is preliminary data.</text>
</comment>
<evidence type="ECO:0000256" key="1">
    <source>
        <dbReference type="ARBA" id="ARBA00006817"/>
    </source>
</evidence>
<evidence type="ECO:0000313" key="4">
    <source>
        <dbReference type="Proteomes" id="UP000187486"/>
    </source>
</evidence>
<dbReference type="EMBL" id="MQUQ01000004">
    <property type="protein sequence ID" value="OLZ54634.1"/>
    <property type="molecule type" value="Genomic_DNA"/>
</dbReference>
<gene>
    <name evidence="3" type="ORF">BS329_08965</name>
</gene>
<sequence length="277" mass="31394">MNDPGLECSVVGPGIVRVGLKVTVPVEKAWLALADPMRLAHWFGEIGEPWLPGRRDRIEFGDGDFFEVLTHEVVECRVIDFEWRFLGLSPIARIRWTAKVLPDGTEIAVEDRDPHRTPAESDELLTGWTDFFRRLARYLATGESSRYAWRDDIDGSVDLPSFAGAALHRDALVRWLPIASDGFAPRWFFIVDDEGPRRFRVDDWSEEPGGLRFSVEIPGAAARTRCRVTATGKRLSFSHSGWRALELPDRRALLLRRRFTAAWVAALDQARGLAEVR</sequence>
<dbReference type="SUPFAM" id="SSF55961">
    <property type="entry name" value="Bet v1-like"/>
    <property type="match status" value="1"/>
</dbReference>
<dbReference type="OrthoDB" id="9803476at2"/>
<dbReference type="Proteomes" id="UP000187486">
    <property type="component" value="Unassembled WGS sequence"/>
</dbReference>
<comment type="similarity">
    <text evidence="1">Belongs to the AHA1 family.</text>
</comment>
<name>A0A1R0KZD6_9PSEU</name>
<organism evidence="3 4">
    <name type="scientific">Amycolatopsis coloradensis</name>
    <dbReference type="NCBI Taxonomy" id="76021"/>
    <lineage>
        <taxon>Bacteria</taxon>
        <taxon>Bacillati</taxon>
        <taxon>Actinomycetota</taxon>
        <taxon>Actinomycetes</taxon>
        <taxon>Pseudonocardiales</taxon>
        <taxon>Pseudonocardiaceae</taxon>
        <taxon>Amycolatopsis</taxon>
    </lineage>
</organism>
<dbReference type="InterPro" id="IPR013538">
    <property type="entry name" value="ASHA1/2-like_C"/>
</dbReference>
<dbReference type="Pfam" id="PF08327">
    <property type="entry name" value="AHSA1"/>
    <property type="match status" value="1"/>
</dbReference>
<dbReference type="CDD" id="cd07814">
    <property type="entry name" value="SRPBCC_CalC_Aha1-like"/>
    <property type="match status" value="1"/>
</dbReference>
<dbReference type="InterPro" id="IPR023393">
    <property type="entry name" value="START-like_dom_sf"/>
</dbReference>
<reference evidence="3 4" key="1">
    <citation type="submission" date="2016-01" db="EMBL/GenBank/DDBJ databases">
        <title>Amycolatopsis coloradensis genome sequencing and assembly.</title>
        <authorList>
            <person name="Mayilraj S."/>
        </authorList>
    </citation>
    <scope>NUCLEOTIDE SEQUENCE [LARGE SCALE GENOMIC DNA]</scope>
    <source>
        <strain evidence="3 4">DSM 44225</strain>
    </source>
</reference>
<dbReference type="STRING" id="76021.BS329_08965"/>